<accession>A0A2D3TC95</accession>
<dbReference type="Proteomes" id="UP000229055">
    <property type="component" value="Chromosome"/>
</dbReference>
<dbReference type="InterPro" id="IPR051220">
    <property type="entry name" value="TFA_Chaperone"/>
</dbReference>
<organism evidence="1 2">
    <name type="scientific">Candidatus Williamhamiltonella defendens</name>
    <dbReference type="NCBI Taxonomy" id="138072"/>
    <lineage>
        <taxon>Bacteria</taxon>
        <taxon>Pseudomonadati</taxon>
        <taxon>Pseudomonadota</taxon>
        <taxon>Gammaproteobacteria</taxon>
        <taxon>Enterobacterales</taxon>
        <taxon>Enterobacteriaceae</taxon>
        <taxon>aphid secondary symbionts</taxon>
        <taxon>Candidatus Williamhamiltonella</taxon>
    </lineage>
</organism>
<sequence>MNGAVYLESLTDNNGVQYVNVPADHPYQLVQMGFSYEEALELHQKALNQRRLKRQTGQKQGLLEQARQQMGPLQDAVDLNMATEQEIHALNAWKAYRVALHRLDPSKGKITWPDRPEWGAISSVE</sequence>
<proteinExistence type="predicted"/>
<dbReference type="RefSeq" id="WP_100096077.1">
    <property type="nucleotide sequence ID" value="NZ_CP017613.1"/>
</dbReference>
<evidence type="ECO:0000313" key="2">
    <source>
        <dbReference type="Proteomes" id="UP000229055"/>
    </source>
</evidence>
<dbReference type="AlphaFoldDB" id="A0A2D3TC95"/>
<evidence type="ECO:0000313" key="1">
    <source>
        <dbReference type="EMBL" id="ATW33151.1"/>
    </source>
</evidence>
<dbReference type="Pfam" id="PF02413">
    <property type="entry name" value="Caudo_TAP"/>
    <property type="match status" value="1"/>
</dbReference>
<name>A0A2D3TC95_9ENTR</name>
<dbReference type="InterPro" id="IPR003458">
    <property type="entry name" value="Phage_T4_Gp38_tail_assem"/>
</dbReference>
<reference evidence="2" key="1">
    <citation type="submission" date="2016-10" db="EMBL/GenBank/DDBJ databases">
        <authorList>
            <person name="Chevignon G."/>
        </authorList>
    </citation>
    <scope>NUCLEOTIDE SEQUENCE [LARGE SCALE GENOMIC DNA]</scope>
    <source>
        <strain evidence="2">ZA17</strain>
    </source>
</reference>
<gene>
    <name evidence="1" type="ORF">BJP43_01375</name>
</gene>
<dbReference type="PANTHER" id="PTHR34413:SF2">
    <property type="entry name" value="PROPHAGE TAIL FIBER ASSEMBLY PROTEIN HOMOLOG TFAE-RELATED"/>
    <property type="match status" value="1"/>
</dbReference>
<dbReference type="PANTHER" id="PTHR34413">
    <property type="entry name" value="PROPHAGE TAIL FIBER ASSEMBLY PROTEIN HOMOLOG TFAE-RELATED-RELATED"/>
    <property type="match status" value="1"/>
</dbReference>
<evidence type="ECO:0008006" key="3">
    <source>
        <dbReference type="Google" id="ProtNLM"/>
    </source>
</evidence>
<reference evidence="2" key="2">
    <citation type="submission" date="2017-11" db="EMBL/GenBank/DDBJ databases">
        <title>PacBio sequencing of new strain of the secondary endosymbiont Candidatus Hamiltonella defensa.</title>
        <authorList>
            <person name="Strand M.R."/>
            <person name="Oliver K."/>
        </authorList>
    </citation>
    <scope>NUCLEOTIDE SEQUENCE [LARGE SCALE GENOMIC DNA]</scope>
    <source>
        <strain evidence="2">ZA17</strain>
    </source>
</reference>
<protein>
    <recommendedName>
        <fullName evidence="3">Phage tail protein</fullName>
    </recommendedName>
</protein>
<dbReference type="EMBL" id="CP017613">
    <property type="protein sequence ID" value="ATW33151.1"/>
    <property type="molecule type" value="Genomic_DNA"/>
</dbReference>